<evidence type="ECO:0000313" key="2">
    <source>
        <dbReference type="Proteomes" id="UP000514720"/>
    </source>
</evidence>
<dbReference type="AlphaFoldDB" id="A0A7L7KSC4"/>
<sequence length="100" mass="11703">MIDKGTYVRIRQTVLQPQERSTHLPEETTKVPFKIWVKGYLQEDADLFDIVTIKTPLGHTFTGRLKEANPPYRHTYGDFVPEILKVREIIHTDLWGDSHE</sequence>
<dbReference type="EMBL" id="CP048914">
    <property type="protein sequence ID" value="QMS85162.1"/>
    <property type="molecule type" value="Genomic_DNA"/>
</dbReference>
<dbReference type="Pfam" id="PF22010">
    <property type="entry name" value="OrtA"/>
    <property type="match status" value="1"/>
</dbReference>
<name>A0A7L7KSC4_9MOLU</name>
<evidence type="ECO:0000313" key="1">
    <source>
        <dbReference type="EMBL" id="QMS85162.1"/>
    </source>
</evidence>
<protein>
    <submittedName>
        <fullName evidence="1">2-amino-4-ketopentanoate thiolase</fullName>
    </submittedName>
</protein>
<organism evidence="1 2">
    <name type="scientific">Candidatus Xianfuyuplasma coldseepsis</name>
    <dbReference type="NCBI Taxonomy" id="2782163"/>
    <lineage>
        <taxon>Bacteria</taxon>
        <taxon>Bacillati</taxon>
        <taxon>Mycoplasmatota</taxon>
        <taxon>Mollicutes</taxon>
        <taxon>Candidatus Izemoplasmatales</taxon>
        <taxon>Candidatus Izemoplasmataceae</taxon>
        <taxon>Candidatus Xianfuyuplasma</taxon>
    </lineage>
</organism>
<dbReference type="InterPro" id="IPR047755">
    <property type="entry name" value="OrtA"/>
</dbReference>
<accession>A0A7L7KSC4</accession>
<proteinExistence type="predicted"/>
<gene>
    <name evidence="1" type="ORF">G4Z02_05180</name>
</gene>
<keyword evidence="2" id="KW-1185">Reference proteome</keyword>
<dbReference type="KEGG" id="xcl:G4Z02_05180"/>
<dbReference type="Proteomes" id="UP000514720">
    <property type="component" value="Chromosome"/>
</dbReference>
<dbReference type="RefSeq" id="WP_258876938.1">
    <property type="nucleotide sequence ID" value="NZ_CP048914.1"/>
</dbReference>
<dbReference type="NCBIfam" id="NF040739">
    <property type="entry name" value="ornith_OrtA"/>
    <property type="match status" value="1"/>
</dbReference>
<reference evidence="1 2" key="1">
    <citation type="submission" date="2020-02" db="EMBL/GenBank/DDBJ databases">
        <authorList>
            <person name="Zheng R.K."/>
            <person name="Sun C.M."/>
        </authorList>
    </citation>
    <scope>NUCLEOTIDE SEQUENCE [LARGE SCALE GENOMIC DNA]</scope>
    <source>
        <strain evidence="2">zrk13</strain>
    </source>
</reference>